<sequence length="398" mass="46525">MFSNVKLIFLLMTICILDNTYASQTSCEEKINQSFYLRPYLGNSKNIEDHCKSLQINDIEELKETEIGVVYRYVKYLHYRTEGPIEVQEWCDTYEEKTCVDSFNDFHSFKNCTTIECVVENINKFDSKILMLENSVLQRYADYIKFEIQNESTLRTILFWNAWCNKIENLCMEPIRMLGFTIEVYAIAKLKNQAIIDGTLKNYDDAETNQILMQILINRNKQHANEINMLEIPFEDYILKWYIDNLRDEKVLDIQTYCLNACNQAAAQYNITDKLFSPDQKFSRVGRKPYKKPIDEASSSSLKRSNSLPKEKKPISNSPELRRNVYVPGEEKPISSTETMSSTYVSKERESTNTINLPARSNMDKGFLSCFHSLQEIIGSFLIQKYSKVEEYCLKECM</sequence>
<evidence type="ECO:0000313" key="3">
    <source>
        <dbReference type="EMBL" id="MBY84802.1"/>
    </source>
</evidence>
<reference evidence="5" key="2">
    <citation type="submission" date="2025-04" db="UniProtKB">
        <authorList>
            <consortium name="RefSeq"/>
        </authorList>
    </citation>
    <scope>IDENTIFICATION</scope>
    <source>
        <tissue evidence="5">Whole body</tissue>
    </source>
</reference>
<feature type="compositionally biased region" description="Low complexity" evidence="1">
    <location>
        <begin position="298"/>
        <end position="307"/>
    </location>
</feature>
<dbReference type="EMBL" id="GGMS01015599">
    <property type="protein sequence ID" value="MBY84802.1"/>
    <property type="molecule type" value="Transcribed_RNA"/>
</dbReference>
<evidence type="ECO:0000256" key="1">
    <source>
        <dbReference type="SAM" id="MobiDB-lite"/>
    </source>
</evidence>
<dbReference type="Proteomes" id="UP000694846">
    <property type="component" value="Unplaced"/>
</dbReference>
<organism evidence="3">
    <name type="scientific">Sipha flava</name>
    <name type="common">yellow sugarcane aphid</name>
    <dbReference type="NCBI Taxonomy" id="143950"/>
    <lineage>
        <taxon>Eukaryota</taxon>
        <taxon>Metazoa</taxon>
        <taxon>Ecdysozoa</taxon>
        <taxon>Arthropoda</taxon>
        <taxon>Hexapoda</taxon>
        <taxon>Insecta</taxon>
        <taxon>Pterygota</taxon>
        <taxon>Neoptera</taxon>
        <taxon>Paraneoptera</taxon>
        <taxon>Hemiptera</taxon>
        <taxon>Sternorrhyncha</taxon>
        <taxon>Aphidomorpha</taxon>
        <taxon>Aphidoidea</taxon>
        <taxon>Aphididae</taxon>
        <taxon>Sipha</taxon>
    </lineage>
</organism>
<accession>A0A2S2R617</accession>
<dbReference type="AlphaFoldDB" id="A0A2S2R617"/>
<name>A0A2S2R617_9HEMI</name>
<evidence type="ECO:0000256" key="2">
    <source>
        <dbReference type="SAM" id="SignalP"/>
    </source>
</evidence>
<keyword evidence="2" id="KW-0732">Signal</keyword>
<feature type="signal peptide" evidence="2">
    <location>
        <begin position="1"/>
        <end position="22"/>
    </location>
</feature>
<protein>
    <submittedName>
        <fullName evidence="5">Uncharacterized protein LOC112693857 isoform X1</fullName>
    </submittedName>
</protein>
<evidence type="ECO:0000313" key="4">
    <source>
        <dbReference type="Proteomes" id="UP000694846"/>
    </source>
</evidence>
<gene>
    <name evidence="5" type="primary">LOC112693857</name>
    <name evidence="3" type="ORF">g.15355</name>
</gene>
<dbReference type="GeneID" id="112693857"/>
<feature type="chain" id="PRO_5044579371" evidence="2">
    <location>
        <begin position="23"/>
        <end position="398"/>
    </location>
</feature>
<reference evidence="3" key="1">
    <citation type="submission" date="2018-04" db="EMBL/GenBank/DDBJ databases">
        <title>Transcriptome assembly of Sipha flava.</title>
        <authorList>
            <person name="Scully E.D."/>
            <person name="Geib S.M."/>
            <person name="Palmer N.A."/>
            <person name="Koch K."/>
            <person name="Bradshaw J."/>
            <person name="Heng-Moss T."/>
            <person name="Sarath G."/>
        </authorList>
    </citation>
    <scope>NUCLEOTIDE SEQUENCE</scope>
</reference>
<feature type="compositionally biased region" description="Polar residues" evidence="1">
    <location>
        <begin position="334"/>
        <end position="345"/>
    </location>
</feature>
<keyword evidence="4" id="KW-1185">Reference proteome</keyword>
<proteinExistence type="predicted"/>
<feature type="region of interest" description="Disordered" evidence="1">
    <location>
        <begin position="284"/>
        <end position="349"/>
    </location>
</feature>
<dbReference type="RefSeq" id="XP_025424888.1">
    <property type="nucleotide sequence ID" value="XM_025569103.1"/>
</dbReference>
<evidence type="ECO:0000313" key="5">
    <source>
        <dbReference type="RefSeq" id="XP_025424888.1"/>
    </source>
</evidence>